<evidence type="ECO:0000313" key="2">
    <source>
        <dbReference type="EMBL" id="PQP93963.1"/>
    </source>
</evidence>
<protein>
    <submittedName>
        <fullName evidence="2">Uncharacterized protein</fullName>
    </submittedName>
</protein>
<dbReference type="AlphaFoldDB" id="A0A314XRN6"/>
<keyword evidence="3" id="KW-1185">Reference proteome</keyword>
<name>A0A314XRN6_PRUYE</name>
<feature type="region of interest" description="Disordered" evidence="1">
    <location>
        <begin position="1"/>
        <end position="37"/>
    </location>
</feature>
<reference evidence="2 3" key="1">
    <citation type="submission" date="2018-02" db="EMBL/GenBank/DDBJ databases">
        <title>Draft genome of wild Prunus yedoensis var. nudiflora.</title>
        <authorList>
            <person name="Baek S."/>
            <person name="Kim J.-H."/>
            <person name="Choi K."/>
            <person name="Kim G.-B."/>
            <person name="Cho A."/>
            <person name="Jang H."/>
            <person name="Shin C.-H."/>
            <person name="Yu H.-J."/>
            <person name="Mun J.-H."/>
        </authorList>
    </citation>
    <scope>NUCLEOTIDE SEQUENCE [LARGE SCALE GENOMIC DNA]</scope>
    <source>
        <strain evidence="3">cv. Jeju island</strain>
        <tissue evidence="2">Leaf</tissue>
    </source>
</reference>
<dbReference type="EMBL" id="PJQY01002408">
    <property type="protein sequence ID" value="PQP93963.1"/>
    <property type="molecule type" value="Genomic_DNA"/>
</dbReference>
<dbReference type="Proteomes" id="UP000250321">
    <property type="component" value="Unassembled WGS sequence"/>
</dbReference>
<evidence type="ECO:0000256" key="1">
    <source>
        <dbReference type="SAM" id="MobiDB-lite"/>
    </source>
</evidence>
<organism evidence="2 3">
    <name type="scientific">Prunus yedoensis var. nudiflora</name>
    <dbReference type="NCBI Taxonomy" id="2094558"/>
    <lineage>
        <taxon>Eukaryota</taxon>
        <taxon>Viridiplantae</taxon>
        <taxon>Streptophyta</taxon>
        <taxon>Embryophyta</taxon>
        <taxon>Tracheophyta</taxon>
        <taxon>Spermatophyta</taxon>
        <taxon>Magnoliopsida</taxon>
        <taxon>eudicotyledons</taxon>
        <taxon>Gunneridae</taxon>
        <taxon>Pentapetalae</taxon>
        <taxon>rosids</taxon>
        <taxon>fabids</taxon>
        <taxon>Rosales</taxon>
        <taxon>Rosaceae</taxon>
        <taxon>Amygdaloideae</taxon>
        <taxon>Amygdaleae</taxon>
        <taxon>Prunus</taxon>
    </lineage>
</organism>
<proteinExistence type="predicted"/>
<sequence>MGANGITSPRAIASAKGSPSRKTKAPKHPEGKASPRGYSVILTAAPYFDWLQVQMNGGDDVWHC</sequence>
<gene>
    <name evidence="2" type="ORF">Pyn_14228</name>
</gene>
<accession>A0A314XRN6</accession>
<comment type="caution">
    <text evidence="2">The sequence shown here is derived from an EMBL/GenBank/DDBJ whole genome shotgun (WGS) entry which is preliminary data.</text>
</comment>
<evidence type="ECO:0000313" key="3">
    <source>
        <dbReference type="Proteomes" id="UP000250321"/>
    </source>
</evidence>